<gene>
    <name evidence="2" type="ORF">D0T12_31370</name>
</gene>
<feature type="compositionally biased region" description="Polar residues" evidence="1">
    <location>
        <begin position="276"/>
        <end position="292"/>
    </location>
</feature>
<reference evidence="2 3" key="1">
    <citation type="submission" date="2018-08" db="EMBL/GenBank/DDBJ databases">
        <title>Actinomadura spongicola sp. nov., isolated from marine sponge Leucetta chagosensis.</title>
        <authorList>
            <person name="Li L."/>
            <person name="Lin H.W."/>
        </authorList>
    </citation>
    <scope>NUCLEOTIDE SEQUENCE [LARGE SCALE GENOMIC DNA]</scope>
    <source>
        <strain evidence="2 3">LHW52907</strain>
    </source>
</reference>
<keyword evidence="3" id="KW-1185">Reference proteome</keyword>
<evidence type="ECO:0000256" key="1">
    <source>
        <dbReference type="SAM" id="MobiDB-lite"/>
    </source>
</evidence>
<dbReference type="EMBL" id="QVNQ01000013">
    <property type="protein sequence ID" value="RFS81452.1"/>
    <property type="molecule type" value="Genomic_DNA"/>
</dbReference>
<evidence type="ECO:0000313" key="3">
    <source>
        <dbReference type="Proteomes" id="UP000262882"/>
    </source>
</evidence>
<organism evidence="2 3">
    <name type="scientific">Actinomadura spongiicola</name>
    <dbReference type="NCBI Taxonomy" id="2303421"/>
    <lineage>
        <taxon>Bacteria</taxon>
        <taxon>Bacillati</taxon>
        <taxon>Actinomycetota</taxon>
        <taxon>Actinomycetes</taxon>
        <taxon>Streptosporangiales</taxon>
        <taxon>Thermomonosporaceae</taxon>
        <taxon>Actinomadura</taxon>
    </lineage>
</organism>
<feature type="compositionally biased region" description="Low complexity" evidence="1">
    <location>
        <begin position="217"/>
        <end position="229"/>
    </location>
</feature>
<dbReference type="Proteomes" id="UP000262882">
    <property type="component" value="Unassembled WGS sequence"/>
</dbReference>
<feature type="region of interest" description="Disordered" evidence="1">
    <location>
        <begin position="208"/>
        <end position="229"/>
    </location>
</feature>
<dbReference type="AlphaFoldDB" id="A0A372G8I6"/>
<dbReference type="RefSeq" id="WP_117404254.1">
    <property type="nucleotide sequence ID" value="NZ_QVNQ01000013.1"/>
</dbReference>
<protein>
    <submittedName>
        <fullName evidence="2">Uncharacterized protein</fullName>
    </submittedName>
</protein>
<feature type="region of interest" description="Disordered" evidence="1">
    <location>
        <begin position="255"/>
        <end position="292"/>
    </location>
</feature>
<evidence type="ECO:0000313" key="2">
    <source>
        <dbReference type="EMBL" id="RFS81452.1"/>
    </source>
</evidence>
<dbReference type="OrthoDB" id="3453856at2"/>
<proteinExistence type="predicted"/>
<sequence length="292" mass="32321">MDHQDPSPGTLLRLRRGAHEFLRRYAAKAWEHEHNGERWDLVVPPEVAKLPERKRYRAHARQEAQRLADAALYDLDPDATRHAVQFGAAIREHRHHDVTALVGRPDVVDTLDIQPPHPAGFLRWRDPGGISYNARGVPITVCHWGPAAGQGVWIVWWADSRAVIKSYGHESKGTWAESVLSVGSALPFFGPLWYSDQQLIWPYRDSTPAHATRKPARPSAPAGGSAAEPITVDDDVMAQLYTTLATWSLLADPPPGIHLHQHPPSEAEQTADRNAGLTTPAITIATTVKTTH</sequence>
<name>A0A372G8I6_9ACTN</name>
<accession>A0A372G8I6</accession>
<comment type="caution">
    <text evidence="2">The sequence shown here is derived from an EMBL/GenBank/DDBJ whole genome shotgun (WGS) entry which is preliminary data.</text>
</comment>